<accession>A0A1D2NKB6</accession>
<evidence type="ECO:0000313" key="1">
    <source>
        <dbReference type="EMBL" id="ODN05691.1"/>
    </source>
</evidence>
<organism evidence="1 2">
    <name type="scientific">Orchesella cincta</name>
    <name type="common">Springtail</name>
    <name type="synonym">Podura cincta</name>
    <dbReference type="NCBI Taxonomy" id="48709"/>
    <lineage>
        <taxon>Eukaryota</taxon>
        <taxon>Metazoa</taxon>
        <taxon>Ecdysozoa</taxon>
        <taxon>Arthropoda</taxon>
        <taxon>Hexapoda</taxon>
        <taxon>Collembola</taxon>
        <taxon>Entomobryomorpha</taxon>
        <taxon>Entomobryoidea</taxon>
        <taxon>Orchesellidae</taxon>
        <taxon>Orchesellinae</taxon>
        <taxon>Orchesella</taxon>
    </lineage>
</organism>
<name>A0A1D2NKB6_ORCCI</name>
<reference evidence="1 2" key="1">
    <citation type="journal article" date="2016" name="Genome Biol. Evol.">
        <title>Gene Family Evolution Reflects Adaptation to Soil Environmental Stressors in the Genome of the Collembolan Orchesella cincta.</title>
        <authorList>
            <person name="Faddeeva-Vakhrusheva A."/>
            <person name="Derks M.F."/>
            <person name="Anvar S.Y."/>
            <person name="Agamennone V."/>
            <person name="Suring W."/>
            <person name="Smit S."/>
            <person name="van Straalen N.M."/>
            <person name="Roelofs D."/>
        </authorList>
    </citation>
    <scope>NUCLEOTIDE SEQUENCE [LARGE SCALE GENOMIC DNA]</scope>
    <source>
        <tissue evidence="1">Mixed pool</tissue>
    </source>
</reference>
<evidence type="ECO:0000313" key="2">
    <source>
        <dbReference type="Proteomes" id="UP000094527"/>
    </source>
</evidence>
<proteinExistence type="predicted"/>
<keyword evidence="2" id="KW-1185">Reference proteome</keyword>
<sequence>MKLLVTLDDSSIHHNQSHFTIFLESARNALKTHQWPVLNQCVLAMVRTLPTTIKCPTVLWTATILIRGFRSWLGIQVGIWLIQKGYFNEGFELVKEWHTKPCRESGLAFLSKQHPKKHMVLYLGEFIMAMMRYSTWKRDILAIRQEEDHLLGHEEDEESVERAGNIALTSFEYLYQYQTDTNADVMSFIEPFVELLIEYRSVNRAKEIVEEVYERNPGNMFVEKFYFSFLEQHFPHECTTEEFSERKEKFNNKYTYEKDPTEGIKGRLKFNKWKADRKRDGNIVRLKQLPTPDFAWD</sequence>
<dbReference type="EMBL" id="LJIJ01000018">
    <property type="protein sequence ID" value="ODN05691.1"/>
    <property type="molecule type" value="Genomic_DNA"/>
</dbReference>
<gene>
    <name evidence="1" type="ORF">Ocin01_01002</name>
</gene>
<comment type="caution">
    <text evidence="1">The sequence shown here is derived from an EMBL/GenBank/DDBJ whole genome shotgun (WGS) entry which is preliminary data.</text>
</comment>
<protein>
    <submittedName>
        <fullName evidence="1">Uncharacterized protein</fullName>
    </submittedName>
</protein>
<dbReference type="AlphaFoldDB" id="A0A1D2NKB6"/>
<dbReference type="Proteomes" id="UP000094527">
    <property type="component" value="Unassembled WGS sequence"/>
</dbReference>